<protein>
    <recommendedName>
        <fullName evidence="3">DUF600 family protein</fullName>
    </recommendedName>
</protein>
<accession>A0A154V570</accession>
<dbReference type="Proteomes" id="UP000076218">
    <property type="component" value="Unassembled WGS sequence"/>
</dbReference>
<evidence type="ECO:0000313" key="1">
    <source>
        <dbReference type="EMBL" id="KZC96526.1"/>
    </source>
</evidence>
<dbReference type="RefSeq" id="WP_063070147.1">
    <property type="nucleotide sequence ID" value="NZ_LQXA01000003.1"/>
</dbReference>
<dbReference type="OrthoDB" id="5086864at2"/>
<evidence type="ECO:0008006" key="3">
    <source>
        <dbReference type="Google" id="ProtNLM"/>
    </source>
</evidence>
<comment type="caution">
    <text evidence="1">The sequence shown here is derived from an EMBL/GenBank/DDBJ whole genome shotgun (WGS) entry which is preliminary data.</text>
</comment>
<dbReference type="EMBL" id="LQXA01000003">
    <property type="protein sequence ID" value="KZC96526.1"/>
    <property type="molecule type" value="Genomic_DNA"/>
</dbReference>
<dbReference type="AlphaFoldDB" id="A0A154V570"/>
<gene>
    <name evidence="1" type="ORF">AWH51_02170</name>
</gene>
<proteinExistence type="predicted"/>
<evidence type="ECO:0000313" key="2">
    <source>
        <dbReference type="Proteomes" id="UP000076218"/>
    </source>
</evidence>
<sequence length="155" mass="17406">MDHAAILNDLIRNWVSLGLEYADGAPDLTKIFVYGAPERDSAYANMFFEPRGSVVYANELEGVDASRDRAVTVQRFMLRDLKAAETQLQELGAPIPTQYRVTYDTVIRQLDMQLSYEPVYANRPTKIMEEGAEDWLDGRLRKIFGDDDAPAPSGG</sequence>
<name>A0A154V570_9MICO</name>
<dbReference type="STRING" id="31965.AWH51_02170"/>
<organism evidence="1 2">
    <name type="scientific">Clavibacter tessellarius</name>
    <dbReference type="NCBI Taxonomy" id="31965"/>
    <lineage>
        <taxon>Bacteria</taxon>
        <taxon>Bacillati</taxon>
        <taxon>Actinomycetota</taxon>
        <taxon>Actinomycetes</taxon>
        <taxon>Micrococcales</taxon>
        <taxon>Microbacteriaceae</taxon>
        <taxon>Clavibacter</taxon>
    </lineage>
</organism>
<reference evidence="1 2" key="1">
    <citation type="submission" date="2016-01" db="EMBL/GenBank/DDBJ databases">
        <title>Draft genome sequence of Clavibacter michiganensis subsp. tessellarius DOAB 609.</title>
        <authorList>
            <person name="Tambong J.T."/>
        </authorList>
    </citation>
    <scope>NUCLEOTIDE SEQUENCE [LARGE SCALE GENOMIC DNA]</scope>
    <source>
        <strain evidence="1 2">DOAB 609</strain>
    </source>
</reference>